<gene>
    <name evidence="1" type="ORF">Ae201684_008092</name>
</gene>
<dbReference type="VEuPathDB" id="FungiDB:AeMF1_013800"/>
<accession>A0A6G0X670</accession>
<evidence type="ECO:0000313" key="1">
    <source>
        <dbReference type="EMBL" id="KAF0735402.1"/>
    </source>
</evidence>
<dbReference type="AlphaFoldDB" id="A0A6G0X670"/>
<keyword evidence="2" id="KW-1185">Reference proteome</keyword>
<sequence>MACQAEFFHVDCGKSANLFSGMYFRRYTNYHCNVLRCFPHCCPHKDKRCGTSISIRLPATLIDPTRLQAFATFQPSSTRQIQQGESLPVTMFASRRSSTNLRGKWLLGRPDSSSRLPCFHFNADKTEGWHYDWKGGASVMQRLEKHHLCVRSSFHFEFSTMQCRYKVVASASSPPFLLGSYRRALFPPGKSTATPILEKPEVHSHAEVNSSSAAMLYDMRRFCQTLTISDFPSDWRQFEQSLFRELQERFKLTINHSELVQFKGKDELFVGDFQGTRKAALRLLRWWMSPPTQYATRNYMKEVWDGRISEVRASRRKKRGVEG</sequence>
<proteinExistence type="predicted"/>
<dbReference type="EMBL" id="VJMJ01000098">
    <property type="protein sequence ID" value="KAF0735402.1"/>
    <property type="molecule type" value="Genomic_DNA"/>
</dbReference>
<evidence type="ECO:0000313" key="2">
    <source>
        <dbReference type="Proteomes" id="UP000481153"/>
    </source>
</evidence>
<dbReference type="Proteomes" id="UP000481153">
    <property type="component" value="Unassembled WGS sequence"/>
</dbReference>
<protein>
    <submittedName>
        <fullName evidence="1">Uncharacterized protein</fullName>
    </submittedName>
</protein>
<reference evidence="1 2" key="1">
    <citation type="submission" date="2019-07" db="EMBL/GenBank/DDBJ databases">
        <title>Genomics analysis of Aphanomyces spp. identifies a new class of oomycete effector associated with host adaptation.</title>
        <authorList>
            <person name="Gaulin E."/>
        </authorList>
    </citation>
    <scope>NUCLEOTIDE SEQUENCE [LARGE SCALE GENOMIC DNA]</scope>
    <source>
        <strain evidence="1 2">ATCC 201684</strain>
    </source>
</reference>
<name>A0A6G0X670_9STRA</name>
<organism evidence="1 2">
    <name type="scientific">Aphanomyces euteiches</name>
    <dbReference type="NCBI Taxonomy" id="100861"/>
    <lineage>
        <taxon>Eukaryota</taxon>
        <taxon>Sar</taxon>
        <taxon>Stramenopiles</taxon>
        <taxon>Oomycota</taxon>
        <taxon>Saprolegniomycetes</taxon>
        <taxon>Saprolegniales</taxon>
        <taxon>Verrucalvaceae</taxon>
        <taxon>Aphanomyces</taxon>
    </lineage>
</organism>
<comment type="caution">
    <text evidence="1">The sequence shown here is derived from an EMBL/GenBank/DDBJ whole genome shotgun (WGS) entry which is preliminary data.</text>
</comment>